<dbReference type="Proteomes" id="UP001062846">
    <property type="component" value="Chromosome 6"/>
</dbReference>
<sequence>MPTLREKEQTESSATSGSKAVGKSGGSSSRAIMQEFAPSFAMSEGRIISINDSVKLEPGLAPTMLRGLALPNDMEKVPQGLQPSLIHASAYLMQAGQAILRASQQVELVVAERGRYIDDLKAEREKSRSYKGSLKTAKAQIVELEKEKEELADKLKKVEREIGQVIRKEKRKMKEVDEKAYQAGYDRAGLEYIRDARSMVNDEIKLKVPIAYRAGYKDGVRAVSEAMQLDLI</sequence>
<dbReference type="EMBL" id="CM046393">
    <property type="protein sequence ID" value="KAI8550785.1"/>
    <property type="molecule type" value="Genomic_DNA"/>
</dbReference>
<gene>
    <name evidence="1" type="ORF">RHMOL_Rhmol06G0134100</name>
</gene>
<evidence type="ECO:0000313" key="1">
    <source>
        <dbReference type="EMBL" id="KAI8550785.1"/>
    </source>
</evidence>
<proteinExistence type="predicted"/>
<accession>A0ACC0NC39</accession>
<reference evidence="1" key="1">
    <citation type="submission" date="2022-02" db="EMBL/GenBank/DDBJ databases">
        <title>Plant Genome Project.</title>
        <authorList>
            <person name="Zhang R.-G."/>
        </authorList>
    </citation>
    <scope>NUCLEOTIDE SEQUENCE</scope>
    <source>
        <strain evidence="1">AT1</strain>
    </source>
</reference>
<name>A0ACC0NC39_RHOML</name>
<keyword evidence="2" id="KW-1185">Reference proteome</keyword>
<organism evidence="1 2">
    <name type="scientific">Rhododendron molle</name>
    <name type="common">Chinese azalea</name>
    <name type="synonym">Azalea mollis</name>
    <dbReference type="NCBI Taxonomy" id="49168"/>
    <lineage>
        <taxon>Eukaryota</taxon>
        <taxon>Viridiplantae</taxon>
        <taxon>Streptophyta</taxon>
        <taxon>Embryophyta</taxon>
        <taxon>Tracheophyta</taxon>
        <taxon>Spermatophyta</taxon>
        <taxon>Magnoliopsida</taxon>
        <taxon>eudicotyledons</taxon>
        <taxon>Gunneridae</taxon>
        <taxon>Pentapetalae</taxon>
        <taxon>asterids</taxon>
        <taxon>Ericales</taxon>
        <taxon>Ericaceae</taxon>
        <taxon>Ericoideae</taxon>
        <taxon>Rhodoreae</taxon>
        <taxon>Rhododendron</taxon>
    </lineage>
</organism>
<comment type="caution">
    <text evidence="1">The sequence shown here is derived from an EMBL/GenBank/DDBJ whole genome shotgun (WGS) entry which is preliminary data.</text>
</comment>
<evidence type="ECO:0000313" key="2">
    <source>
        <dbReference type="Proteomes" id="UP001062846"/>
    </source>
</evidence>
<protein>
    <submittedName>
        <fullName evidence="1">Uncharacterized protein</fullName>
    </submittedName>
</protein>